<organism evidence="2 3">
    <name type="scientific">Nocardioides silvaticus</name>
    <dbReference type="NCBI Taxonomy" id="2201891"/>
    <lineage>
        <taxon>Bacteria</taxon>
        <taxon>Bacillati</taxon>
        <taxon>Actinomycetota</taxon>
        <taxon>Actinomycetes</taxon>
        <taxon>Propionibacteriales</taxon>
        <taxon>Nocardioidaceae</taxon>
        <taxon>Nocardioides</taxon>
    </lineage>
</organism>
<feature type="transmembrane region" description="Helical" evidence="1">
    <location>
        <begin position="144"/>
        <end position="163"/>
    </location>
</feature>
<accession>A0A316TKH9</accession>
<keyword evidence="1" id="KW-0472">Membrane</keyword>
<dbReference type="EMBL" id="QGDD01000001">
    <property type="protein sequence ID" value="PWN04121.1"/>
    <property type="molecule type" value="Genomic_DNA"/>
</dbReference>
<protein>
    <submittedName>
        <fullName evidence="2">Uncharacterized protein</fullName>
    </submittedName>
</protein>
<keyword evidence="3" id="KW-1185">Reference proteome</keyword>
<evidence type="ECO:0000256" key="1">
    <source>
        <dbReference type="SAM" id="Phobius"/>
    </source>
</evidence>
<gene>
    <name evidence="2" type="ORF">DJ010_00190</name>
</gene>
<evidence type="ECO:0000313" key="2">
    <source>
        <dbReference type="EMBL" id="PWN04121.1"/>
    </source>
</evidence>
<feature type="transmembrane region" description="Helical" evidence="1">
    <location>
        <begin position="21"/>
        <end position="43"/>
    </location>
</feature>
<dbReference type="Proteomes" id="UP000245507">
    <property type="component" value="Unassembled WGS sequence"/>
</dbReference>
<proteinExistence type="predicted"/>
<name>A0A316TKH9_9ACTN</name>
<keyword evidence="1" id="KW-0812">Transmembrane</keyword>
<reference evidence="2 3" key="1">
    <citation type="submission" date="2018-05" db="EMBL/GenBank/DDBJ databases">
        <title>Nocardioides silvaticus genome.</title>
        <authorList>
            <person name="Li C."/>
            <person name="Wang G."/>
        </authorList>
    </citation>
    <scope>NUCLEOTIDE SEQUENCE [LARGE SCALE GENOMIC DNA]</scope>
    <source>
        <strain evidence="2 3">CCTCC AB 2018079</strain>
    </source>
</reference>
<sequence length="297" mass="31668">MSSKTWQPTAEANSKASMFRLIAGGLWLVAIGLEAYGIFGILLNEGILEDSTSVADDGTVTAEQSFPDWAFWVIIALLVAMSILTVAGSFLWKRAQALDPPSEKNKVTFFLKSQLGAIVPLIAFVPIIVFIFLNRNMSKQQKGWAGGVGIVLALIAVALGVNYDPPSQEEYTADQQAVIQLLGEDKVYWVKGGAASHPCDGVSDLSRSSDIKSGTTADAVADGTNRFTLKLESELGQCGLAIPNNIDEIVDAIEAVRNGEATEQVLPQPDWEGVEGAPSGAALDELNDVLEEARASE</sequence>
<evidence type="ECO:0000313" key="3">
    <source>
        <dbReference type="Proteomes" id="UP000245507"/>
    </source>
</evidence>
<feature type="transmembrane region" description="Helical" evidence="1">
    <location>
        <begin position="69"/>
        <end position="92"/>
    </location>
</feature>
<feature type="transmembrane region" description="Helical" evidence="1">
    <location>
        <begin position="113"/>
        <end position="132"/>
    </location>
</feature>
<dbReference type="RefSeq" id="WP_109691628.1">
    <property type="nucleotide sequence ID" value="NZ_QGDD01000001.1"/>
</dbReference>
<dbReference type="OrthoDB" id="7544025at2"/>
<keyword evidence="1" id="KW-1133">Transmembrane helix</keyword>
<comment type="caution">
    <text evidence="2">The sequence shown here is derived from an EMBL/GenBank/DDBJ whole genome shotgun (WGS) entry which is preliminary data.</text>
</comment>
<dbReference type="AlphaFoldDB" id="A0A316TKH9"/>